<feature type="domain" description="Peptidase M20 dimerisation" evidence="6">
    <location>
        <begin position="244"/>
        <end position="360"/>
    </location>
</feature>
<dbReference type="GO" id="GO:0016787">
    <property type="term" value="F:hydrolase activity"/>
    <property type="evidence" value="ECO:0007669"/>
    <property type="project" value="UniProtKB-KW"/>
</dbReference>
<dbReference type="PROSITE" id="PS00758">
    <property type="entry name" value="ARGE_DAPE_CPG2_1"/>
    <property type="match status" value="1"/>
</dbReference>
<keyword evidence="4" id="KW-0862">Zinc</keyword>
<dbReference type="CDD" id="cd03885">
    <property type="entry name" value="M20_CPDG2"/>
    <property type="match status" value="1"/>
</dbReference>
<dbReference type="SUPFAM" id="SSF53187">
    <property type="entry name" value="Zn-dependent exopeptidases"/>
    <property type="match status" value="1"/>
</dbReference>
<evidence type="ECO:0000256" key="3">
    <source>
        <dbReference type="ARBA" id="ARBA00022801"/>
    </source>
</evidence>
<dbReference type="AlphaFoldDB" id="A0A0N8SPK2"/>
<keyword evidence="3" id="KW-0378">Hydrolase</keyword>
<protein>
    <submittedName>
        <fullName evidence="7">Peptidase, M20/M25/M40 family protein</fullName>
    </submittedName>
</protein>
<evidence type="ECO:0000259" key="6">
    <source>
        <dbReference type="Pfam" id="PF07687"/>
    </source>
</evidence>
<sequence>MTGPDSMAISVCMDIKRHPNTHRDLDGTLDMKKRICLLTLLLASSGAMAGSTLDEQNIVSYIDSRSAEQIALLEQLVNINSGTDNAEGVIRVGNIMKQKLEALGFDTRWHELPAEMKHAGSLIALHEGNRSAKRLLLIGHLDTVFPENSNFQTFTYTEGGKKAKGPGVIDDKGGMVTMLYALQALKSTGALDTMNIAVVLVGDEEFAAKPTTISRSVLIDEAKKSDIALGFEFALSPNQLVTDRRGLSEWFLTSTGLDNHSATIFQPKTGYGAVYESARVLDEIRSKLSEEDGLTINPGLILGGSTANEDVASGQGTASGRKTTVAKSVLVHGDLRFKTEEQRQSAETRLKEIVSRPLPQTSSEITIKAIMPVMAERDSNQKLLEAYSRVSRDLDGPALESAPSADRGGADVSYVNPYISASLDGLGAWGTGAHSENETLDVSSLPIATKRAAIFMSRY</sequence>
<reference evidence="7 8" key="1">
    <citation type="submission" date="2015-09" db="EMBL/GenBank/DDBJ databases">
        <title>Genome announcement of multiple Pseudomonas syringae strains.</title>
        <authorList>
            <person name="Thakur S."/>
            <person name="Wang P.W."/>
            <person name="Gong Y."/>
            <person name="Weir B.S."/>
            <person name="Guttman D.S."/>
        </authorList>
    </citation>
    <scope>NUCLEOTIDE SEQUENCE [LARGE SCALE GENOMIC DNA]</scope>
    <source>
        <strain evidence="7 8">ICMP3882</strain>
    </source>
</reference>
<proteinExistence type="predicted"/>
<gene>
    <name evidence="7" type="ORF">ALO47_02493</name>
</gene>
<dbReference type="PANTHER" id="PTHR43808">
    <property type="entry name" value="ACETYLORNITHINE DEACETYLASE"/>
    <property type="match status" value="1"/>
</dbReference>
<accession>A0A0N8SPK2</accession>
<dbReference type="PANTHER" id="PTHR43808:SF32">
    <property type="entry name" value="ARGE_DAPE-RELATED DEACYLASE"/>
    <property type="match status" value="1"/>
</dbReference>
<organism evidence="7 8">
    <name type="scientific">Pseudomonas syringae pv. ribicola</name>
    <dbReference type="NCBI Taxonomy" id="55398"/>
    <lineage>
        <taxon>Bacteria</taxon>
        <taxon>Pseudomonadati</taxon>
        <taxon>Pseudomonadota</taxon>
        <taxon>Gammaproteobacteria</taxon>
        <taxon>Pseudomonadales</taxon>
        <taxon>Pseudomonadaceae</taxon>
        <taxon>Pseudomonas</taxon>
    </lineage>
</organism>
<dbReference type="Gene3D" id="3.40.630.10">
    <property type="entry name" value="Zn peptidases"/>
    <property type="match status" value="1"/>
</dbReference>
<dbReference type="InterPro" id="IPR011650">
    <property type="entry name" value="Peptidase_M20_dimer"/>
</dbReference>
<dbReference type="InterPro" id="IPR050072">
    <property type="entry name" value="Peptidase_M20A"/>
</dbReference>
<dbReference type="InterPro" id="IPR002933">
    <property type="entry name" value="Peptidase_M20"/>
</dbReference>
<evidence type="ECO:0000313" key="8">
    <source>
        <dbReference type="Proteomes" id="UP000050554"/>
    </source>
</evidence>
<comment type="caution">
    <text evidence="7">The sequence shown here is derived from an EMBL/GenBank/DDBJ whole genome shotgun (WGS) entry which is preliminary data.</text>
</comment>
<dbReference type="GO" id="GO:0046872">
    <property type="term" value="F:metal ion binding"/>
    <property type="evidence" value="ECO:0007669"/>
    <property type="project" value="UniProtKB-KW"/>
</dbReference>
<evidence type="ECO:0000256" key="5">
    <source>
        <dbReference type="ARBA" id="ARBA00023285"/>
    </source>
</evidence>
<dbReference type="PATRIC" id="fig|55398.3.peg.3163"/>
<evidence type="ECO:0000256" key="1">
    <source>
        <dbReference type="ARBA" id="ARBA00001947"/>
    </source>
</evidence>
<dbReference type="InterPro" id="IPR036264">
    <property type="entry name" value="Bact_exopeptidase_dim_dom"/>
</dbReference>
<evidence type="ECO:0000256" key="4">
    <source>
        <dbReference type="ARBA" id="ARBA00022833"/>
    </source>
</evidence>
<keyword evidence="2" id="KW-0479">Metal-binding</keyword>
<evidence type="ECO:0000313" key="7">
    <source>
        <dbReference type="EMBL" id="KPY46624.1"/>
    </source>
</evidence>
<comment type="cofactor">
    <cofactor evidence="1">
        <name>Zn(2+)</name>
        <dbReference type="ChEBI" id="CHEBI:29105"/>
    </cofactor>
</comment>
<dbReference type="EMBL" id="LJRF01000120">
    <property type="protein sequence ID" value="KPY46624.1"/>
    <property type="molecule type" value="Genomic_DNA"/>
</dbReference>
<dbReference type="Gene3D" id="3.30.70.360">
    <property type="match status" value="1"/>
</dbReference>
<dbReference type="Pfam" id="PF07687">
    <property type="entry name" value="M20_dimer"/>
    <property type="match status" value="1"/>
</dbReference>
<name>A0A0N8SPK2_PSESI</name>
<evidence type="ECO:0000256" key="2">
    <source>
        <dbReference type="ARBA" id="ARBA00022723"/>
    </source>
</evidence>
<dbReference type="Proteomes" id="UP000050554">
    <property type="component" value="Unassembled WGS sequence"/>
</dbReference>
<dbReference type="SUPFAM" id="SSF55031">
    <property type="entry name" value="Bacterial exopeptidase dimerisation domain"/>
    <property type="match status" value="1"/>
</dbReference>
<dbReference type="Pfam" id="PF01546">
    <property type="entry name" value="Peptidase_M20"/>
    <property type="match status" value="1"/>
</dbReference>
<dbReference type="InterPro" id="IPR001261">
    <property type="entry name" value="ArgE/DapE_CS"/>
</dbReference>
<keyword evidence="5" id="KW-0170">Cobalt</keyword>